<dbReference type="InterPro" id="IPR016136">
    <property type="entry name" value="DNA_helicase_N/primase_C"/>
</dbReference>
<dbReference type="RefSeq" id="WP_184585628.1">
    <property type="nucleotide sequence ID" value="NZ_JACHLI010000001.1"/>
</dbReference>
<dbReference type="InterPro" id="IPR007694">
    <property type="entry name" value="DNA_helicase_DnaB-like_C"/>
</dbReference>
<gene>
    <name evidence="3" type="ORF">HNP46_000170</name>
</gene>
<evidence type="ECO:0000313" key="4">
    <source>
        <dbReference type="Proteomes" id="UP000566995"/>
    </source>
</evidence>
<reference evidence="3 4" key="1">
    <citation type="submission" date="2020-08" db="EMBL/GenBank/DDBJ databases">
        <title>Functional genomics of gut bacteria from endangered species of beetles.</title>
        <authorList>
            <person name="Carlos-Shanley C."/>
        </authorList>
    </citation>
    <scope>NUCLEOTIDE SEQUENCE [LARGE SCALE GENOMIC DNA]</scope>
    <source>
        <strain evidence="3 4">S00179</strain>
    </source>
</reference>
<dbReference type="Pfam" id="PF03796">
    <property type="entry name" value="DnaB_C"/>
    <property type="match status" value="1"/>
</dbReference>
<keyword evidence="3" id="KW-0378">Hydrolase</keyword>
<name>A0A7W7KEI3_PSENT</name>
<dbReference type="GO" id="GO:0005829">
    <property type="term" value="C:cytosol"/>
    <property type="evidence" value="ECO:0007669"/>
    <property type="project" value="TreeGrafter"/>
</dbReference>
<dbReference type="GO" id="GO:0016787">
    <property type="term" value="F:hydrolase activity"/>
    <property type="evidence" value="ECO:0007669"/>
    <property type="project" value="UniProtKB-KW"/>
</dbReference>
<dbReference type="GO" id="GO:0006269">
    <property type="term" value="P:DNA replication, synthesis of primer"/>
    <property type="evidence" value="ECO:0007669"/>
    <property type="project" value="UniProtKB-KW"/>
</dbReference>
<comment type="caution">
    <text evidence="3">The sequence shown here is derived from an EMBL/GenBank/DDBJ whole genome shotgun (WGS) entry which is preliminary data.</text>
</comment>
<evidence type="ECO:0000259" key="2">
    <source>
        <dbReference type="PROSITE" id="PS51199"/>
    </source>
</evidence>
<evidence type="ECO:0000256" key="1">
    <source>
        <dbReference type="ARBA" id="ARBA00022515"/>
    </source>
</evidence>
<keyword evidence="3" id="KW-0347">Helicase</keyword>
<organism evidence="3 4">
    <name type="scientific">Pseudomonas nitroreducens</name>
    <dbReference type="NCBI Taxonomy" id="46680"/>
    <lineage>
        <taxon>Bacteria</taxon>
        <taxon>Pseudomonadati</taxon>
        <taxon>Pseudomonadota</taxon>
        <taxon>Gammaproteobacteria</taxon>
        <taxon>Pseudomonadales</taxon>
        <taxon>Pseudomonadaceae</taxon>
        <taxon>Pseudomonas</taxon>
    </lineage>
</organism>
<dbReference type="GO" id="GO:0005524">
    <property type="term" value="F:ATP binding"/>
    <property type="evidence" value="ECO:0007669"/>
    <property type="project" value="InterPro"/>
</dbReference>
<feature type="domain" description="SF4 helicase" evidence="2">
    <location>
        <begin position="177"/>
        <end position="444"/>
    </location>
</feature>
<sequence>MSAEPLSAVGEDFHLRAIPLEKSVLVTVLETPSLLRQLDGLAPSDFLSPNAKAFFDWINTEFQAERGVTPEIAMSKFAGSDLEPYVMGILTEIPRHDAVVQNVHAMKELAVRASSLQALLRSAKDIRDSSIPVEATIHTISAKLSRAGTALRSKKKRFFSYSQIGEQWAQAFKKKIEDGEIPGIQSGFAALDDIIVSMQPTDLVIIAGRPAMGKTTFAMNIAEHAAKFQGKVGLVFSMEMPADQLFQRTVSGYGEIDAHNLRTGKLKHGEVEKLGASLSQVQGLKLFVCDEPALSPMQMTSIIYDFIEEHGQLDFILVDYLQLMALDEKWGGNMAAAVGANSMALKTIAKTFNIAVIALSQLSRALEARPNKRPMNSDLRESGAIEQDANLIMFVYRDEVYHPETEDKGIAEIIVGKQRAGALGTAKLGWMGRFTKFVNLVAGSISGLFTLPDVVADDARQRSIALANSLSGDGPGVEINAASHVEGITFVDAPERPF</sequence>
<dbReference type="EMBL" id="JACHLI010000001">
    <property type="protein sequence ID" value="MBB4861359.1"/>
    <property type="molecule type" value="Genomic_DNA"/>
</dbReference>
<dbReference type="SUPFAM" id="SSF52540">
    <property type="entry name" value="P-loop containing nucleoside triphosphate hydrolases"/>
    <property type="match status" value="1"/>
</dbReference>
<dbReference type="CDD" id="cd00984">
    <property type="entry name" value="DnaB_C"/>
    <property type="match status" value="1"/>
</dbReference>
<dbReference type="PANTHER" id="PTHR30153">
    <property type="entry name" value="REPLICATIVE DNA HELICASE DNAB"/>
    <property type="match status" value="1"/>
</dbReference>
<accession>A0A7W7KEI3</accession>
<dbReference type="PANTHER" id="PTHR30153:SF2">
    <property type="entry name" value="REPLICATIVE DNA HELICASE"/>
    <property type="match status" value="1"/>
</dbReference>
<protein>
    <submittedName>
        <fullName evidence="3">Replicative DNA helicase</fullName>
        <ecNumber evidence="3">3.6.4.12</ecNumber>
    </submittedName>
</protein>
<dbReference type="InterPro" id="IPR027417">
    <property type="entry name" value="P-loop_NTPase"/>
</dbReference>
<dbReference type="EC" id="3.6.4.12" evidence="3"/>
<evidence type="ECO:0000313" key="3">
    <source>
        <dbReference type="EMBL" id="MBB4861359.1"/>
    </source>
</evidence>
<dbReference type="AlphaFoldDB" id="A0A7W7KEI3"/>
<keyword evidence="3" id="KW-0547">Nucleotide-binding</keyword>
<dbReference type="PROSITE" id="PS51199">
    <property type="entry name" value="SF4_HELICASE"/>
    <property type="match status" value="1"/>
</dbReference>
<proteinExistence type="predicted"/>
<dbReference type="Gene3D" id="1.10.860.10">
    <property type="entry name" value="DNAb Helicase, Chain A"/>
    <property type="match status" value="1"/>
</dbReference>
<dbReference type="Gene3D" id="3.40.50.300">
    <property type="entry name" value="P-loop containing nucleotide triphosphate hydrolases"/>
    <property type="match status" value="1"/>
</dbReference>
<dbReference type="Proteomes" id="UP000566995">
    <property type="component" value="Unassembled WGS sequence"/>
</dbReference>
<keyword evidence="3" id="KW-0067">ATP-binding</keyword>
<dbReference type="GO" id="GO:1990077">
    <property type="term" value="C:primosome complex"/>
    <property type="evidence" value="ECO:0007669"/>
    <property type="project" value="UniProtKB-KW"/>
</dbReference>
<keyword evidence="1" id="KW-0639">Primosome</keyword>
<dbReference type="GO" id="GO:0003678">
    <property type="term" value="F:DNA helicase activity"/>
    <property type="evidence" value="ECO:0007669"/>
    <property type="project" value="UniProtKB-EC"/>
</dbReference>